<sequence length="62" mass="7395">MFTTGQLIFAILFFIAFVVVIFYSYRKDLKLHRKYYKGTLYVLAGFLLFVALLFVIKTYLKQ</sequence>
<evidence type="ECO:0000313" key="3">
    <source>
        <dbReference type="Proteomes" id="UP000199448"/>
    </source>
</evidence>
<evidence type="ECO:0000256" key="1">
    <source>
        <dbReference type="SAM" id="Phobius"/>
    </source>
</evidence>
<protein>
    <submittedName>
        <fullName evidence="2">Uncharacterized protein</fullName>
    </submittedName>
</protein>
<organism evidence="2 3">
    <name type="scientific">Salinimicrobium catena</name>
    <dbReference type="NCBI Taxonomy" id="390640"/>
    <lineage>
        <taxon>Bacteria</taxon>
        <taxon>Pseudomonadati</taxon>
        <taxon>Bacteroidota</taxon>
        <taxon>Flavobacteriia</taxon>
        <taxon>Flavobacteriales</taxon>
        <taxon>Flavobacteriaceae</taxon>
        <taxon>Salinimicrobium</taxon>
    </lineage>
</organism>
<proteinExistence type="predicted"/>
<accession>A0A1H5NFE8</accession>
<gene>
    <name evidence="2" type="ORF">SAMN04488034_10491</name>
</gene>
<keyword evidence="1" id="KW-1133">Transmembrane helix</keyword>
<dbReference type="EMBL" id="FNUG01000004">
    <property type="protein sequence ID" value="SEE99601.1"/>
    <property type="molecule type" value="Genomic_DNA"/>
</dbReference>
<dbReference type="RefSeq" id="WP_093113374.1">
    <property type="nucleotide sequence ID" value="NZ_FNGG01000004.1"/>
</dbReference>
<reference evidence="2 3" key="1">
    <citation type="submission" date="2016-10" db="EMBL/GenBank/DDBJ databases">
        <authorList>
            <person name="de Groot N.N."/>
        </authorList>
    </citation>
    <scope>NUCLEOTIDE SEQUENCE [LARGE SCALE GENOMIC DNA]</scope>
    <source>
        <strain evidence="2 3">DSM 23553</strain>
    </source>
</reference>
<keyword evidence="3" id="KW-1185">Reference proteome</keyword>
<evidence type="ECO:0000313" key="2">
    <source>
        <dbReference type="EMBL" id="SEE99601.1"/>
    </source>
</evidence>
<dbReference type="AlphaFoldDB" id="A0A1H5NFE8"/>
<feature type="transmembrane region" description="Helical" evidence="1">
    <location>
        <begin position="38"/>
        <end position="60"/>
    </location>
</feature>
<feature type="transmembrane region" description="Helical" evidence="1">
    <location>
        <begin position="6"/>
        <end position="26"/>
    </location>
</feature>
<dbReference type="Proteomes" id="UP000199448">
    <property type="component" value="Unassembled WGS sequence"/>
</dbReference>
<dbReference type="STRING" id="390640.SAMN04488034_10491"/>
<name>A0A1H5NFE8_9FLAO</name>
<keyword evidence="1" id="KW-0812">Transmembrane</keyword>
<keyword evidence="1" id="KW-0472">Membrane</keyword>